<dbReference type="Gene3D" id="3.90.180.10">
    <property type="entry name" value="Medium-chain alcohol dehydrogenases, catalytic domain"/>
    <property type="match status" value="1"/>
</dbReference>
<name>A0ABT1DHK6_9ACTN</name>
<sequence length="396" mass="41811">MRAVVTDLSVPRYLLTAATRRPGLLLSLRDDLPEPTPPAAPGWVRVRPELAGICGSDVGVARAKSSLVLSAFYTARHQILGHEIVGVTDEGERVVVDPIVSCVHRGFPLCRSCADGFPYVCERFDEPGVTGCRAPSLGFDATLGGGWGESLIAHESQLHPIGDLPSHRAVLAEPASIALHAALHWKRRGDRAVVIGPGPIGLLVIAALRRLHPSLDITAIGPGAFSAPYASKAGADRTLPPGPGVVETLATLHGGRVIRPRLTKIPLLEQGVDVVLDCVGLASTIDLALHVLRPTGLLVLVGAAGKQPVDWSLVWNRQLTVQGTVNFGPEPALGGRHTMTQAVEWLSDPSHPVDDLVTHVYGLPEWRTALTTAAAGPRASAVKVTLRPNPGLPLIT</sequence>
<evidence type="ECO:0000313" key="5">
    <source>
        <dbReference type="EMBL" id="MCO8270302.1"/>
    </source>
</evidence>
<evidence type="ECO:0000313" key="6">
    <source>
        <dbReference type="Proteomes" id="UP001523369"/>
    </source>
</evidence>
<evidence type="ECO:0000256" key="2">
    <source>
        <dbReference type="ARBA" id="ARBA00023002"/>
    </source>
</evidence>
<evidence type="ECO:0000259" key="3">
    <source>
        <dbReference type="Pfam" id="PF00107"/>
    </source>
</evidence>
<dbReference type="SUPFAM" id="SSF51735">
    <property type="entry name" value="NAD(P)-binding Rossmann-fold domains"/>
    <property type="match status" value="1"/>
</dbReference>
<evidence type="ECO:0000256" key="1">
    <source>
        <dbReference type="ARBA" id="ARBA00001947"/>
    </source>
</evidence>
<keyword evidence="6" id="KW-1185">Reference proteome</keyword>
<dbReference type="InterPro" id="IPR013149">
    <property type="entry name" value="ADH-like_C"/>
</dbReference>
<proteinExistence type="predicted"/>
<dbReference type="Proteomes" id="UP001523369">
    <property type="component" value="Unassembled WGS sequence"/>
</dbReference>
<protein>
    <submittedName>
        <fullName evidence="5">Zinc-binding dehydrogenase</fullName>
    </submittedName>
</protein>
<dbReference type="Pfam" id="PF00107">
    <property type="entry name" value="ADH_zinc_N"/>
    <property type="match status" value="1"/>
</dbReference>
<dbReference type="InterPro" id="IPR036291">
    <property type="entry name" value="NAD(P)-bd_dom_sf"/>
</dbReference>
<evidence type="ECO:0000259" key="4">
    <source>
        <dbReference type="Pfam" id="PF08240"/>
    </source>
</evidence>
<accession>A0ABT1DHK6</accession>
<dbReference type="PANTHER" id="PTHR43401">
    <property type="entry name" value="L-THREONINE 3-DEHYDROGENASE"/>
    <property type="match status" value="1"/>
</dbReference>
<gene>
    <name evidence="5" type="ORF">M1L60_06800</name>
</gene>
<feature type="domain" description="Alcohol dehydrogenase-like C-terminal" evidence="3">
    <location>
        <begin position="199"/>
        <end position="347"/>
    </location>
</feature>
<organism evidence="5 6">
    <name type="scientific">Paractinoplanes aksuensis</name>
    <dbReference type="NCBI Taxonomy" id="2939490"/>
    <lineage>
        <taxon>Bacteria</taxon>
        <taxon>Bacillati</taxon>
        <taxon>Actinomycetota</taxon>
        <taxon>Actinomycetes</taxon>
        <taxon>Micromonosporales</taxon>
        <taxon>Micromonosporaceae</taxon>
        <taxon>Paractinoplanes</taxon>
    </lineage>
</organism>
<comment type="cofactor">
    <cofactor evidence="1">
        <name>Zn(2+)</name>
        <dbReference type="ChEBI" id="CHEBI:29105"/>
    </cofactor>
</comment>
<dbReference type="InterPro" id="IPR011032">
    <property type="entry name" value="GroES-like_sf"/>
</dbReference>
<dbReference type="InterPro" id="IPR050129">
    <property type="entry name" value="Zn_alcohol_dh"/>
</dbReference>
<dbReference type="Gene3D" id="3.40.50.720">
    <property type="entry name" value="NAD(P)-binding Rossmann-like Domain"/>
    <property type="match status" value="1"/>
</dbReference>
<dbReference type="SUPFAM" id="SSF50129">
    <property type="entry name" value="GroES-like"/>
    <property type="match status" value="1"/>
</dbReference>
<comment type="caution">
    <text evidence="5">The sequence shown here is derived from an EMBL/GenBank/DDBJ whole genome shotgun (WGS) entry which is preliminary data.</text>
</comment>
<feature type="domain" description="Alcohol dehydrogenase-like N-terminal" evidence="4">
    <location>
        <begin position="41"/>
        <end position="162"/>
    </location>
</feature>
<reference evidence="5 6" key="1">
    <citation type="submission" date="2022-06" db="EMBL/GenBank/DDBJ databases">
        <title>New Species of the Genus Actinoplanes, ActinopZanes ferrugineus.</title>
        <authorList>
            <person name="Ding P."/>
        </authorList>
    </citation>
    <scope>NUCLEOTIDE SEQUENCE [LARGE SCALE GENOMIC DNA]</scope>
    <source>
        <strain evidence="5 6">TRM88003</strain>
    </source>
</reference>
<dbReference type="EMBL" id="JAMYJR010000003">
    <property type="protein sequence ID" value="MCO8270302.1"/>
    <property type="molecule type" value="Genomic_DNA"/>
</dbReference>
<dbReference type="RefSeq" id="WP_253236416.1">
    <property type="nucleotide sequence ID" value="NZ_JAMYJR010000003.1"/>
</dbReference>
<keyword evidence="2" id="KW-0560">Oxidoreductase</keyword>
<dbReference type="PANTHER" id="PTHR43401:SF2">
    <property type="entry name" value="L-THREONINE 3-DEHYDROGENASE"/>
    <property type="match status" value="1"/>
</dbReference>
<dbReference type="Pfam" id="PF08240">
    <property type="entry name" value="ADH_N"/>
    <property type="match status" value="1"/>
</dbReference>
<dbReference type="InterPro" id="IPR013154">
    <property type="entry name" value="ADH-like_N"/>
</dbReference>